<dbReference type="Proteomes" id="UP001303889">
    <property type="component" value="Unassembled WGS sequence"/>
</dbReference>
<name>A0AAN6RY86_9PEZI</name>
<dbReference type="Gene3D" id="1.10.340.30">
    <property type="entry name" value="Hypothetical protein, domain 2"/>
    <property type="match status" value="1"/>
</dbReference>
<dbReference type="EMBL" id="MU855318">
    <property type="protein sequence ID" value="KAK3906843.1"/>
    <property type="molecule type" value="Genomic_DNA"/>
</dbReference>
<gene>
    <name evidence="5" type="ORF">C8A05DRAFT_11413</name>
</gene>
<dbReference type="GO" id="GO:0005634">
    <property type="term" value="C:nucleus"/>
    <property type="evidence" value="ECO:0007669"/>
    <property type="project" value="UniProtKB-SubCell"/>
</dbReference>
<dbReference type="AlphaFoldDB" id="A0AAN6RY86"/>
<evidence type="ECO:0000256" key="1">
    <source>
        <dbReference type="ARBA" id="ARBA00004123"/>
    </source>
</evidence>
<keyword evidence="6" id="KW-1185">Reference proteome</keyword>
<dbReference type="PANTHER" id="PTHR15074:SF0">
    <property type="entry name" value="METHYL-CPG-BINDING DOMAIN PROTEIN 4-LIKE PROTEIN"/>
    <property type="match status" value="1"/>
</dbReference>
<comment type="subcellular location">
    <subcellularLocation>
        <location evidence="1">Nucleus</location>
    </subcellularLocation>
</comment>
<feature type="domain" description="HhH-GPD" evidence="4">
    <location>
        <begin position="328"/>
        <end position="424"/>
    </location>
</feature>
<feature type="compositionally biased region" description="Low complexity" evidence="3">
    <location>
        <begin position="272"/>
        <end position="282"/>
    </location>
</feature>
<proteinExistence type="predicted"/>
<dbReference type="Pfam" id="PF00730">
    <property type="entry name" value="HhH-GPD"/>
    <property type="match status" value="1"/>
</dbReference>
<organism evidence="5 6">
    <name type="scientific">Staphylotrichum tortipilum</name>
    <dbReference type="NCBI Taxonomy" id="2831512"/>
    <lineage>
        <taxon>Eukaryota</taxon>
        <taxon>Fungi</taxon>
        <taxon>Dikarya</taxon>
        <taxon>Ascomycota</taxon>
        <taxon>Pezizomycotina</taxon>
        <taxon>Sordariomycetes</taxon>
        <taxon>Sordariomycetidae</taxon>
        <taxon>Sordariales</taxon>
        <taxon>Chaetomiaceae</taxon>
        <taxon>Staphylotrichum</taxon>
    </lineage>
</organism>
<accession>A0AAN6RY86</accession>
<dbReference type="GO" id="GO:0003677">
    <property type="term" value="F:DNA binding"/>
    <property type="evidence" value="ECO:0007669"/>
    <property type="project" value="InterPro"/>
</dbReference>
<dbReference type="GO" id="GO:0006285">
    <property type="term" value="P:base-excision repair, AP site formation"/>
    <property type="evidence" value="ECO:0007669"/>
    <property type="project" value="UniProtKB-ARBA"/>
</dbReference>
<dbReference type="GO" id="GO:0003824">
    <property type="term" value="F:catalytic activity"/>
    <property type="evidence" value="ECO:0007669"/>
    <property type="project" value="InterPro"/>
</dbReference>
<dbReference type="InterPro" id="IPR011257">
    <property type="entry name" value="DNA_glycosylase"/>
</dbReference>
<keyword evidence="2" id="KW-0539">Nucleus</keyword>
<reference evidence="5" key="2">
    <citation type="submission" date="2023-05" db="EMBL/GenBank/DDBJ databases">
        <authorList>
            <consortium name="Lawrence Berkeley National Laboratory"/>
            <person name="Steindorff A."/>
            <person name="Hensen N."/>
            <person name="Bonometti L."/>
            <person name="Westerberg I."/>
            <person name="Brannstrom I.O."/>
            <person name="Guillou S."/>
            <person name="Cros-Aarteil S."/>
            <person name="Calhoun S."/>
            <person name="Haridas S."/>
            <person name="Kuo A."/>
            <person name="Mondo S."/>
            <person name="Pangilinan J."/>
            <person name="Riley R."/>
            <person name="Labutti K."/>
            <person name="Andreopoulos B."/>
            <person name="Lipzen A."/>
            <person name="Chen C."/>
            <person name="Yanf M."/>
            <person name="Daum C."/>
            <person name="Ng V."/>
            <person name="Clum A."/>
            <person name="Ohm R."/>
            <person name="Martin F."/>
            <person name="Silar P."/>
            <person name="Natvig D."/>
            <person name="Lalanne C."/>
            <person name="Gautier V."/>
            <person name="Ament-Velasquez S.L."/>
            <person name="Kruys A."/>
            <person name="Hutchinson M.I."/>
            <person name="Powell A.J."/>
            <person name="Barry K."/>
            <person name="Miller A.N."/>
            <person name="Grigoriev I.V."/>
            <person name="Debuchy R."/>
            <person name="Gladieux P."/>
            <person name="Thoren M.H."/>
            <person name="Johannesson H."/>
        </authorList>
    </citation>
    <scope>NUCLEOTIDE SEQUENCE</scope>
    <source>
        <strain evidence="5">CBS 103.79</strain>
    </source>
</reference>
<dbReference type="InterPro" id="IPR045138">
    <property type="entry name" value="MeCP2/MBD4"/>
</dbReference>
<feature type="region of interest" description="Disordered" evidence="3">
    <location>
        <begin position="190"/>
        <end position="295"/>
    </location>
</feature>
<evidence type="ECO:0000256" key="3">
    <source>
        <dbReference type="SAM" id="MobiDB-lite"/>
    </source>
</evidence>
<feature type="compositionally biased region" description="Basic residues" evidence="3">
    <location>
        <begin position="145"/>
        <end position="160"/>
    </location>
</feature>
<comment type="caution">
    <text evidence="5">The sequence shown here is derived from an EMBL/GenBank/DDBJ whole genome shotgun (WGS) entry which is preliminary data.</text>
</comment>
<feature type="compositionally biased region" description="Basic residues" evidence="3">
    <location>
        <begin position="119"/>
        <end position="129"/>
    </location>
</feature>
<dbReference type="PANTHER" id="PTHR15074">
    <property type="entry name" value="METHYL-CPG-BINDING PROTEIN"/>
    <property type="match status" value="1"/>
</dbReference>
<evidence type="ECO:0000259" key="4">
    <source>
        <dbReference type="Pfam" id="PF00730"/>
    </source>
</evidence>
<evidence type="ECO:0000256" key="2">
    <source>
        <dbReference type="ARBA" id="ARBA00023242"/>
    </source>
</evidence>
<evidence type="ECO:0000313" key="6">
    <source>
        <dbReference type="Proteomes" id="UP001303889"/>
    </source>
</evidence>
<reference evidence="5" key="1">
    <citation type="journal article" date="2023" name="Mol. Phylogenet. Evol.">
        <title>Genome-scale phylogeny and comparative genomics of the fungal order Sordariales.</title>
        <authorList>
            <person name="Hensen N."/>
            <person name="Bonometti L."/>
            <person name="Westerberg I."/>
            <person name="Brannstrom I.O."/>
            <person name="Guillou S."/>
            <person name="Cros-Aarteil S."/>
            <person name="Calhoun S."/>
            <person name="Haridas S."/>
            <person name="Kuo A."/>
            <person name="Mondo S."/>
            <person name="Pangilinan J."/>
            <person name="Riley R."/>
            <person name="LaButti K."/>
            <person name="Andreopoulos B."/>
            <person name="Lipzen A."/>
            <person name="Chen C."/>
            <person name="Yan M."/>
            <person name="Daum C."/>
            <person name="Ng V."/>
            <person name="Clum A."/>
            <person name="Steindorff A."/>
            <person name="Ohm R.A."/>
            <person name="Martin F."/>
            <person name="Silar P."/>
            <person name="Natvig D.O."/>
            <person name="Lalanne C."/>
            <person name="Gautier V."/>
            <person name="Ament-Velasquez S.L."/>
            <person name="Kruys A."/>
            <person name="Hutchinson M.I."/>
            <person name="Powell A.J."/>
            <person name="Barry K."/>
            <person name="Miller A.N."/>
            <person name="Grigoriev I.V."/>
            <person name="Debuchy R."/>
            <person name="Gladieux P."/>
            <person name="Hiltunen Thoren M."/>
            <person name="Johannesson H."/>
        </authorList>
    </citation>
    <scope>NUCLEOTIDE SEQUENCE</scope>
    <source>
        <strain evidence="5">CBS 103.79</strain>
    </source>
</reference>
<protein>
    <recommendedName>
        <fullName evidence="4">HhH-GPD domain-containing protein</fullName>
    </recommendedName>
</protein>
<evidence type="ECO:0000313" key="5">
    <source>
        <dbReference type="EMBL" id="KAK3906843.1"/>
    </source>
</evidence>
<dbReference type="InterPro" id="IPR003265">
    <property type="entry name" value="HhH-GPD_domain"/>
</dbReference>
<feature type="compositionally biased region" description="Basic and acidic residues" evidence="3">
    <location>
        <begin position="230"/>
        <end position="250"/>
    </location>
</feature>
<sequence>MQSTTAEAVIEELLYGFDIGDNDSKEFLAAIIASGRAPQEELEELQQISLMRGVEEWDMLSGCASALRDGRAGPARGEDCGGERSLLPFLEEVLKGRVDDSYDAGGGKVARSQGGKGGVSKKRGPRKGVSHFWEEDGGESEVGRVRRRQGGNGFKTRHKGTSQTTSEVCGMPLEGFNWLSGGSFGVDIQGASPSCSAHDTEAPAPDVPAPTNEARGVAASKTNSSPDRLVLPDRPRCPNPEPVREPDRAVKATGATRSPFFGPTTPSKEQQPKSASTTPSTSKKPRPPRGTVSCLPIPTLSAPHFGLIQEELADDPFRLLIAVTFLIRTAGKAAIPVFRELMARLPTPAVLAAADPVEIIALIRPLGLSVVRCAAIQRYARVWMERPPSREVRYGVKNYPRLGDGRGVKVGEEFGPEDGDGGSHRGCSVDVVADARERAVGSAWEVGHLTRGPYALDSWRIFCRDMLLGRSTHWTGWRDEPEFQPEWMRVLPRDKELRACLRWMWMREGWKWDPVTGEREPLPRDLEMAVNEGRVGYDDTGNLVILDQATEAVSPPEP</sequence>
<feature type="region of interest" description="Disordered" evidence="3">
    <location>
        <begin position="102"/>
        <end position="168"/>
    </location>
</feature>
<dbReference type="SUPFAM" id="SSF48150">
    <property type="entry name" value="DNA-glycosylase"/>
    <property type="match status" value="1"/>
</dbReference>
<feature type="compositionally biased region" description="Gly residues" evidence="3">
    <location>
        <begin position="104"/>
        <end position="118"/>
    </location>
</feature>